<organism evidence="1 2">
    <name type="scientific">Ancylomarina longa</name>
    <dbReference type="NCBI Taxonomy" id="2487017"/>
    <lineage>
        <taxon>Bacteria</taxon>
        <taxon>Pseudomonadati</taxon>
        <taxon>Bacteroidota</taxon>
        <taxon>Bacteroidia</taxon>
        <taxon>Marinilabiliales</taxon>
        <taxon>Marinifilaceae</taxon>
        <taxon>Ancylomarina</taxon>
    </lineage>
</organism>
<sequence>MKKLWQKLRKGRLNCFIFAAVFGERFLKGYPVCMGYLERIWNLKKSLKKICKFKIKVFIFAAAKTAKVI</sequence>
<accession>A0A434AF67</accession>
<dbReference type="Proteomes" id="UP000282985">
    <property type="component" value="Unassembled WGS sequence"/>
</dbReference>
<protein>
    <submittedName>
        <fullName evidence="1">Uncharacterized protein</fullName>
    </submittedName>
</protein>
<name>A0A434AF67_9BACT</name>
<evidence type="ECO:0000313" key="1">
    <source>
        <dbReference type="EMBL" id="RUT72965.1"/>
    </source>
</evidence>
<gene>
    <name evidence="1" type="ORF">DLK05_15670</name>
</gene>
<keyword evidence="2" id="KW-1185">Reference proteome</keyword>
<comment type="caution">
    <text evidence="1">The sequence shown here is derived from an EMBL/GenBank/DDBJ whole genome shotgun (WGS) entry which is preliminary data.</text>
</comment>
<dbReference type="EMBL" id="RJJX01000033">
    <property type="protein sequence ID" value="RUT72965.1"/>
    <property type="molecule type" value="Genomic_DNA"/>
</dbReference>
<dbReference type="AlphaFoldDB" id="A0A434AF67"/>
<reference evidence="1 2" key="1">
    <citation type="submission" date="2018-11" db="EMBL/GenBank/DDBJ databases">
        <title>Parancylomarina longa gen. nov., sp. nov., isolated from sediments of southern Okinawa.</title>
        <authorList>
            <person name="Fu T."/>
        </authorList>
    </citation>
    <scope>NUCLEOTIDE SEQUENCE [LARGE SCALE GENOMIC DNA]</scope>
    <source>
        <strain evidence="1 2">T3-2 S1-C</strain>
    </source>
</reference>
<evidence type="ECO:0000313" key="2">
    <source>
        <dbReference type="Proteomes" id="UP000282985"/>
    </source>
</evidence>
<proteinExistence type="predicted"/>